<dbReference type="AlphaFoldDB" id="A0AAD0U1N9"/>
<dbReference type="RefSeq" id="WP_121637726.1">
    <property type="nucleotide sequence ID" value="NZ_CP033065.1"/>
</dbReference>
<dbReference type="GO" id="GO:0003824">
    <property type="term" value="F:catalytic activity"/>
    <property type="evidence" value="ECO:0007669"/>
    <property type="project" value="UniProtKB-ARBA"/>
</dbReference>
<dbReference type="EMBL" id="CP033065">
    <property type="protein sequence ID" value="AYM87092.1"/>
    <property type="molecule type" value="Genomic_DNA"/>
</dbReference>
<dbReference type="InterPro" id="IPR000014">
    <property type="entry name" value="PAS"/>
</dbReference>
<dbReference type="SUPFAM" id="SSF141868">
    <property type="entry name" value="EAL domain-like"/>
    <property type="match status" value="1"/>
</dbReference>
<evidence type="ECO:0000313" key="5">
    <source>
        <dbReference type="Proteomes" id="UP000279995"/>
    </source>
</evidence>
<sequence length="754" mass="84036">MNTAKLKQLLSHQQDILSKIALGIALDDVLQDICLAIEQVIEDSSARCSILSLTGNQLFHRAAPNIDDEYLKAINGVFIGPNVGSCGTAAYKNEQVIVQNIDLSPLWEGYKDLAHSYGLYSCWSTPIISTNSEILGTFAIYHGAPKAPTQQDLELIDYFVHFSSIALEKSTESLKARQLVADLQKSNGKFKAFTQVMPDLILILNEEGVYTDIYGTSSDLLLESPTDLIGQNVQDLFPVKDADMIMGIIKKTIRTNEMQIFEYDLAVPKGHITFEGRAAALTNYQPEKPELKHVVWMARDVTLRKKAEQEVQRLAFFDPLTGLPNRRMLSDSLAKCVERIKRTKKTGALLFLDVDNFKRINDSLGHGAGDQVLIELAKRLGGVIRSSDTLARVGGDEFIILLEYIGEHNHQACIESEIVAKKVQGVFNDKFAIGELAFQVSCSIGICLINEEHTATDNILKFADTAMYRSKAKGGNSCSFYDPKLQTLLENQAELETDIVRAIANNEFCAYFQPQISMQGKIVGAEALIRWIHPNKGVIAPNQFIPIAEQYGLIQKLQNIVLRNICSLINQLNEKNMIDEHFSVSINISHIQFNSAQLTRELCSTIKEFNIKPQHIKLEITETMLSGDIDSTIKQMTELQEQGFVFSIDDFGTGYSCLAHLNAFPVQEIKIDKSFIDKILDKGKGFNIVNTIISLGKSLDITVVAEGVEQEAQFELLNLLNADCIQGYLVAKPMNASNYIKWHAHHLKKQSLSA</sequence>
<dbReference type="InterPro" id="IPR013656">
    <property type="entry name" value="PAS_4"/>
</dbReference>
<dbReference type="InterPro" id="IPR001633">
    <property type="entry name" value="EAL_dom"/>
</dbReference>
<evidence type="ECO:0000256" key="1">
    <source>
        <dbReference type="ARBA" id="ARBA00001946"/>
    </source>
</evidence>
<dbReference type="CDD" id="cd01949">
    <property type="entry name" value="GGDEF"/>
    <property type="match status" value="1"/>
</dbReference>
<dbReference type="SUPFAM" id="SSF55781">
    <property type="entry name" value="GAF domain-like"/>
    <property type="match status" value="1"/>
</dbReference>
<dbReference type="CDD" id="cd00130">
    <property type="entry name" value="PAS"/>
    <property type="match status" value="1"/>
</dbReference>
<dbReference type="InterPro" id="IPR043128">
    <property type="entry name" value="Rev_trsase/Diguanyl_cyclase"/>
</dbReference>
<protein>
    <submittedName>
        <fullName evidence="4">EAL domain-containing protein</fullName>
    </submittedName>
</protein>
<dbReference type="NCBIfam" id="TIGR00254">
    <property type="entry name" value="GGDEF"/>
    <property type="match status" value="1"/>
</dbReference>
<dbReference type="NCBIfam" id="TIGR00229">
    <property type="entry name" value="sensory_box"/>
    <property type="match status" value="1"/>
</dbReference>
<dbReference type="SMART" id="SM00267">
    <property type="entry name" value="GGDEF"/>
    <property type="match status" value="1"/>
</dbReference>
<dbReference type="Proteomes" id="UP000279995">
    <property type="component" value="Chromosome I"/>
</dbReference>
<organism evidence="4 5">
    <name type="scientific">Pseudoalteromonas agarivorans</name>
    <dbReference type="NCBI Taxonomy" id="176102"/>
    <lineage>
        <taxon>Bacteria</taxon>
        <taxon>Pseudomonadati</taxon>
        <taxon>Pseudomonadota</taxon>
        <taxon>Gammaproteobacteria</taxon>
        <taxon>Alteromonadales</taxon>
        <taxon>Pseudoalteromonadaceae</taxon>
        <taxon>Pseudoalteromonas</taxon>
    </lineage>
</organism>
<dbReference type="SMART" id="SM00052">
    <property type="entry name" value="EAL"/>
    <property type="match status" value="1"/>
</dbReference>
<dbReference type="InterPro" id="IPR000160">
    <property type="entry name" value="GGDEF_dom"/>
</dbReference>
<dbReference type="Gene3D" id="3.30.70.270">
    <property type="match status" value="1"/>
</dbReference>
<dbReference type="SUPFAM" id="SSF55073">
    <property type="entry name" value="Nucleotide cyclase"/>
    <property type="match status" value="1"/>
</dbReference>
<accession>A0AAD0U1N9</accession>
<reference evidence="4 5" key="1">
    <citation type="submission" date="2018-10" db="EMBL/GenBank/DDBJ databases">
        <title>Complete Genome Sequence and Transcriptomic Profiles of a Marine Bacterium, Pseudoalteromonas agarivorans Hao 2018.</title>
        <authorList>
            <person name="Hao L."/>
        </authorList>
    </citation>
    <scope>NUCLEOTIDE SEQUENCE [LARGE SCALE GENOMIC DNA]</scope>
    <source>
        <strain evidence="4 5">Hao 2018</strain>
    </source>
</reference>
<dbReference type="InterPro" id="IPR052155">
    <property type="entry name" value="Biofilm_reg_signaling"/>
</dbReference>
<dbReference type="InterPro" id="IPR035919">
    <property type="entry name" value="EAL_sf"/>
</dbReference>
<dbReference type="InterPro" id="IPR029016">
    <property type="entry name" value="GAF-like_dom_sf"/>
</dbReference>
<dbReference type="InterPro" id="IPR035965">
    <property type="entry name" value="PAS-like_dom_sf"/>
</dbReference>
<feature type="domain" description="EAL" evidence="2">
    <location>
        <begin position="492"/>
        <end position="747"/>
    </location>
</feature>
<dbReference type="Pfam" id="PF08448">
    <property type="entry name" value="PAS_4"/>
    <property type="match status" value="1"/>
</dbReference>
<name>A0AAD0U1N9_9GAMM</name>
<dbReference type="PANTHER" id="PTHR44757">
    <property type="entry name" value="DIGUANYLATE CYCLASE DGCP"/>
    <property type="match status" value="1"/>
</dbReference>
<evidence type="ECO:0000313" key="4">
    <source>
        <dbReference type="EMBL" id="AYM87092.1"/>
    </source>
</evidence>
<dbReference type="FunFam" id="3.30.70.270:FF:000001">
    <property type="entry name" value="Diguanylate cyclase domain protein"/>
    <property type="match status" value="1"/>
</dbReference>
<dbReference type="Gene3D" id="3.30.450.20">
    <property type="entry name" value="PAS domain"/>
    <property type="match status" value="1"/>
</dbReference>
<dbReference type="CDD" id="cd01948">
    <property type="entry name" value="EAL"/>
    <property type="match status" value="1"/>
</dbReference>
<feature type="domain" description="GGDEF" evidence="3">
    <location>
        <begin position="345"/>
        <end position="483"/>
    </location>
</feature>
<dbReference type="PROSITE" id="PS50887">
    <property type="entry name" value="GGDEF"/>
    <property type="match status" value="1"/>
</dbReference>
<dbReference type="PROSITE" id="PS50883">
    <property type="entry name" value="EAL"/>
    <property type="match status" value="1"/>
</dbReference>
<gene>
    <name evidence="4" type="ORF">D9T18_10570</name>
</gene>
<proteinExistence type="predicted"/>
<evidence type="ECO:0000259" key="3">
    <source>
        <dbReference type="PROSITE" id="PS50887"/>
    </source>
</evidence>
<dbReference type="Pfam" id="PF13185">
    <property type="entry name" value="GAF_2"/>
    <property type="match status" value="1"/>
</dbReference>
<dbReference type="PANTHER" id="PTHR44757:SF2">
    <property type="entry name" value="BIOFILM ARCHITECTURE MAINTENANCE PROTEIN MBAA"/>
    <property type="match status" value="1"/>
</dbReference>
<dbReference type="SUPFAM" id="SSF55785">
    <property type="entry name" value="PYP-like sensor domain (PAS domain)"/>
    <property type="match status" value="1"/>
</dbReference>
<dbReference type="Gene3D" id="3.20.20.450">
    <property type="entry name" value="EAL domain"/>
    <property type="match status" value="1"/>
</dbReference>
<dbReference type="Gene3D" id="3.30.450.40">
    <property type="match status" value="1"/>
</dbReference>
<dbReference type="InterPro" id="IPR003018">
    <property type="entry name" value="GAF"/>
</dbReference>
<comment type="cofactor">
    <cofactor evidence="1">
        <name>Mg(2+)</name>
        <dbReference type="ChEBI" id="CHEBI:18420"/>
    </cofactor>
</comment>
<dbReference type="Pfam" id="PF00990">
    <property type="entry name" value="GGDEF"/>
    <property type="match status" value="1"/>
</dbReference>
<dbReference type="InterPro" id="IPR029787">
    <property type="entry name" value="Nucleotide_cyclase"/>
</dbReference>
<dbReference type="Pfam" id="PF00563">
    <property type="entry name" value="EAL"/>
    <property type="match status" value="1"/>
</dbReference>
<evidence type="ECO:0000259" key="2">
    <source>
        <dbReference type="PROSITE" id="PS50883"/>
    </source>
</evidence>